<organism evidence="2 3">
    <name type="scientific">Luteolibacter ambystomatis</name>
    <dbReference type="NCBI Taxonomy" id="2824561"/>
    <lineage>
        <taxon>Bacteria</taxon>
        <taxon>Pseudomonadati</taxon>
        <taxon>Verrucomicrobiota</taxon>
        <taxon>Verrucomicrobiia</taxon>
        <taxon>Verrucomicrobiales</taxon>
        <taxon>Verrucomicrobiaceae</taxon>
        <taxon>Luteolibacter</taxon>
    </lineage>
</organism>
<evidence type="ECO:0000256" key="1">
    <source>
        <dbReference type="SAM" id="Phobius"/>
    </source>
</evidence>
<gene>
    <name evidence="2" type="ORF">KBB96_15520</name>
</gene>
<dbReference type="Proteomes" id="UP000676169">
    <property type="component" value="Chromosome"/>
</dbReference>
<dbReference type="RefSeq" id="WP_211630406.1">
    <property type="nucleotide sequence ID" value="NZ_CP073100.1"/>
</dbReference>
<dbReference type="AlphaFoldDB" id="A0A975G7K6"/>
<feature type="transmembrane region" description="Helical" evidence="1">
    <location>
        <begin position="94"/>
        <end position="116"/>
    </location>
</feature>
<sequence>MADEPPNPYAPPIVQDAPDLQKGLWKCDGTDLWVRTGAFLPGVDLLTGEVLPADAVVRQVSLMPLNLRVLIPCIFIAGAASGREQLESWLGFHIPIEVLTGIVVLLCLLSGRWLKVPTWLIRYQQSQLASRRLMRPILIWIACIIGSCVVGTLIAWALVSQSTHRMEPFAVGGLILVPPVVAAIVGGVLVLKRDGQLRTGGTSGDWLLLRGVHQAAIDFLCALPPPPDPASRPNLDLRTYVIHMAKHPLLEWFRLLRWRPLPCLNILLTKLLQPRALDTRAVMQTKPSTAGSEVVSTEFRDRILAMEPGLREDGWSIHTWIHLPIPDRFNSHSEQICLFHRDRRDLMFFSRVRGDAFPERYSVALYAWLPDGTSLKTSDDTAFASAIPMGCEWEQLPGTPSPELIARHMRKSVERGAVSLRDAGEAFERVIRMNLENHARLHARGICGPLEEISA</sequence>
<proteinExistence type="predicted"/>
<dbReference type="EMBL" id="CP073100">
    <property type="protein sequence ID" value="QUE50272.1"/>
    <property type="molecule type" value="Genomic_DNA"/>
</dbReference>
<dbReference type="KEGG" id="lamb:KBB96_15520"/>
<keyword evidence="3" id="KW-1185">Reference proteome</keyword>
<feature type="transmembrane region" description="Helical" evidence="1">
    <location>
        <begin position="171"/>
        <end position="191"/>
    </location>
</feature>
<evidence type="ECO:0000313" key="2">
    <source>
        <dbReference type="EMBL" id="QUE50272.1"/>
    </source>
</evidence>
<protein>
    <submittedName>
        <fullName evidence="2">Uncharacterized protein</fullName>
    </submittedName>
</protein>
<keyword evidence="1" id="KW-1133">Transmembrane helix</keyword>
<name>A0A975G7K6_9BACT</name>
<accession>A0A975G7K6</accession>
<reference evidence="2" key="1">
    <citation type="submission" date="2021-04" db="EMBL/GenBank/DDBJ databases">
        <title>Luteolibacter sp. 32A isolated from the skin of an Anderson's salamander (Ambystoma andersonii).</title>
        <authorList>
            <person name="Spergser J."/>
            <person name="Busse H.-J."/>
        </authorList>
    </citation>
    <scope>NUCLEOTIDE SEQUENCE</scope>
    <source>
        <strain evidence="2">32A</strain>
    </source>
</reference>
<keyword evidence="1" id="KW-0812">Transmembrane</keyword>
<feature type="transmembrane region" description="Helical" evidence="1">
    <location>
        <begin position="137"/>
        <end position="159"/>
    </location>
</feature>
<evidence type="ECO:0000313" key="3">
    <source>
        <dbReference type="Proteomes" id="UP000676169"/>
    </source>
</evidence>
<keyword evidence="1" id="KW-0472">Membrane</keyword>